<dbReference type="GeneID" id="20202210"/>
<sequence length="251" mass="29436">MESKEKELSNKKNFFLEMLVPSKKSKIQSTRHLSIDCSEVLNSDLQKLKVFNPSSDDKKNDANNSKDKFMTKISATLSKRRYSLQQKNELSKISLRTSLFSKGHNDENVNSENKLKKCGWLEKIGDKKNMKETLYDPDRENWSSKSLLNEHNAIDGPLIYPATPELVLEHHRKKPFLTSNEEWVLVVLNKYECLVDSFDIVTIIAKHSIFFEVDPEELWEEFFAFVSNVPSYDEIINEDVWQEFKDKKYMR</sequence>
<gene>
    <name evidence="2" type="primary">20202210</name>
    <name evidence="1" type="ORF">HELRODRAFT_168099</name>
</gene>
<evidence type="ECO:0000313" key="1">
    <source>
        <dbReference type="EMBL" id="ESO10216.1"/>
    </source>
</evidence>
<evidence type="ECO:0000313" key="3">
    <source>
        <dbReference type="Proteomes" id="UP000015101"/>
    </source>
</evidence>
<dbReference type="HOGENOM" id="CLU_1108108_0_0_1"/>
<dbReference type="RefSeq" id="XP_009012030.1">
    <property type="nucleotide sequence ID" value="XM_009013782.1"/>
</dbReference>
<reference evidence="2" key="3">
    <citation type="submission" date="2015-06" db="UniProtKB">
        <authorList>
            <consortium name="EnsemblMetazoa"/>
        </authorList>
    </citation>
    <scope>IDENTIFICATION</scope>
</reference>
<dbReference type="CTD" id="20202210"/>
<proteinExistence type="predicted"/>
<organism evidence="2 3">
    <name type="scientific">Helobdella robusta</name>
    <name type="common">Californian leech</name>
    <dbReference type="NCBI Taxonomy" id="6412"/>
    <lineage>
        <taxon>Eukaryota</taxon>
        <taxon>Metazoa</taxon>
        <taxon>Spiralia</taxon>
        <taxon>Lophotrochozoa</taxon>
        <taxon>Annelida</taxon>
        <taxon>Clitellata</taxon>
        <taxon>Hirudinea</taxon>
        <taxon>Rhynchobdellida</taxon>
        <taxon>Glossiphoniidae</taxon>
        <taxon>Helobdella</taxon>
    </lineage>
</organism>
<accession>T1F060</accession>
<dbReference type="InParanoid" id="T1F060"/>
<dbReference type="EnsemblMetazoa" id="HelroT168099">
    <property type="protein sequence ID" value="HelroP168099"/>
    <property type="gene ID" value="HelroG168099"/>
</dbReference>
<dbReference type="Proteomes" id="UP000015101">
    <property type="component" value="Unassembled WGS sequence"/>
</dbReference>
<dbReference type="EMBL" id="AMQM01002893">
    <property type="status" value="NOT_ANNOTATED_CDS"/>
    <property type="molecule type" value="Genomic_DNA"/>
</dbReference>
<dbReference type="EMBL" id="KB095905">
    <property type="protein sequence ID" value="ESO10216.1"/>
    <property type="molecule type" value="Genomic_DNA"/>
</dbReference>
<reference evidence="1 3" key="2">
    <citation type="journal article" date="2013" name="Nature">
        <title>Insights into bilaterian evolution from three spiralian genomes.</title>
        <authorList>
            <person name="Simakov O."/>
            <person name="Marletaz F."/>
            <person name="Cho S.J."/>
            <person name="Edsinger-Gonzales E."/>
            <person name="Havlak P."/>
            <person name="Hellsten U."/>
            <person name="Kuo D.H."/>
            <person name="Larsson T."/>
            <person name="Lv J."/>
            <person name="Arendt D."/>
            <person name="Savage R."/>
            <person name="Osoegawa K."/>
            <person name="de Jong P."/>
            <person name="Grimwood J."/>
            <person name="Chapman J.A."/>
            <person name="Shapiro H."/>
            <person name="Aerts A."/>
            <person name="Otillar R.P."/>
            <person name="Terry A.Y."/>
            <person name="Boore J.L."/>
            <person name="Grigoriev I.V."/>
            <person name="Lindberg D.R."/>
            <person name="Seaver E.C."/>
            <person name="Weisblat D.A."/>
            <person name="Putnam N.H."/>
            <person name="Rokhsar D.S."/>
        </authorList>
    </citation>
    <scope>NUCLEOTIDE SEQUENCE</scope>
</reference>
<evidence type="ECO:0000313" key="2">
    <source>
        <dbReference type="EnsemblMetazoa" id="HelroP168099"/>
    </source>
</evidence>
<dbReference type="KEGG" id="hro:HELRODRAFT_168099"/>
<protein>
    <submittedName>
        <fullName evidence="1 2">Uncharacterized protein</fullName>
    </submittedName>
</protein>
<reference evidence="3" key="1">
    <citation type="submission" date="2012-12" db="EMBL/GenBank/DDBJ databases">
        <authorList>
            <person name="Hellsten U."/>
            <person name="Grimwood J."/>
            <person name="Chapman J.A."/>
            <person name="Shapiro H."/>
            <person name="Aerts A."/>
            <person name="Otillar R.P."/>
            <person name="Terry A.Y."/>
            <person name="Boore J.L."/>
            <person name="Simakov O."/>
            <person name="Marletaz F."/>
            <person name="Cho S.-J."/>
            <person name="Edsinger-Gonzales E."/>
            <person name="Havlak P."/>
            <person name="Kuo D.-H."/>
            <person name="Larsson T."/>
            <person name="Lv J."/>
            <person name="Arendt D."/>
            <person name="Savage R."/>
            <person name="Osoegawa K."/>
            <person name="de Jong P."/>
            <person name="Lindberg D.R."/>
            <person name="Seaver E.C."/>
            <person name="Weisblat D.A."/>
            <person name="Putnam N.H."/>
            <person name="Grigoriev I.V."/>
            <person name="Rokhsar D.S."/>
        </authorList>
    </citation>
    <scope>NUCLEOTIDE SEQUENCE</scope>
</reference>
<keyword evidence="3" id="KW-1185">Reference proteome</keyword>
<dbReference type="AlphaFoldDB" id="T1F060"/>
<name>T1F060_HELRO</name>